<sequence>MIGNKEEETKSMKPVPRPRKSVKDSVQLNTGKKIDMKEGNSTQRVSTENQREQRYEESSNSESDTEFVRKVNSLAGEKCENRDTSMQPQASSVSTEIEEEAVQEEEEENTEEQEEEET</sequence>
<feature type="compositionally biased region" description="Acidic residues" evidence="1">
    <location>
        <begin position="96"/>
        <end position="118"/>
    </location>
</feature>
<reference evidence="2" key="2">
    <citation type="submission" date="2020-11" db="EMBL/GenBank/DDBJ databases">
        <authorList>
            <person name="McCartney M.A."/>
            <person name="Auch B."/>
            <person name="Kono T."/>
            <person name="Mallez S."/>
            <person name="Becker A."/>
            <person name="Gohl D.M."/>
            <person name="Silverstein K.A.T."/>
            <person name="Koren S."/>
            <person name="Bechman K.B."/>
            <person name="Herman A."/>
            <person name="Abrahante J.E."/>
            <person name="Garbe J."/>
        </authorList>
    </citation>
    <scope>NUCLEOTIDE SEQUENCE</scope>
    <source>
        <strain evidence="2">Duluth1</strain>
        <tissue evidence="2">Whole animal</tissue>
    </source>
</reference>
<keyword evidence="3" id="KW-1185">Reference proteome</keyword>
<gene>
    <name evidence="2" type="ORF">DPMN_098577</name>
</gene>
<name>A0A9D4LCD0_DREPO</name>
<feature type="region of interest" description="Disordered" evidence="1">
    <location>
        <begin position="1"/>
        <end position="118"/>
    </location>
</feature>
<protein>
    <submittedName>
        <fullName evidence="2">Uncharacterized protein</fullName>
    </submittedName>
</protein>
<evidence type="ECO:0000313" key="2">
    <source>
        <dbReference type="EMBL" id="KAH3855997.1"/>
    </source>
</evidence>
<dbReference type="EMBL" id="JAIWYP010000003">
    <property type="protein sequence ID" value="KAH3855997.1"/>
    <property type="molecule type" value="Genomic_DNA"/>
</dbReference>
<proteinExistence type="predicted"/>
<feature type="compositionally biased region" description="Basic and acidic residues" evidence="1">
    <location>
        <begin position="1"/>
        <end position="11"/>
    </location>
</feature>
<dbReference type="Proteomes" id="UP000828390">
    <property type="component" value="Unassembled WGS sequence"/>
</dbReference>
<organism evidence="2 3">
    <name type="scientific">Dreissena polymorpha</name>
    <name type="common">Zebra mussel</name>
    <name type="synonym">Mytilus polymorpha</name>
    <dbReference type="NCBI Taxonomy" id="45954"/>
    <lineage>
        <taxon>Eukaryota</taxon>
        <taxon>Metazoa</taxon>
        <taxon>Spiralia</taxon>
        <taxon>Lophotrochozoa</taxon>
        <taxon>Mollusca</taxon>
        <taxon>Bivalvia</taxon>
        <taxon>Autobranchia</taxon>
        <taxon>Heteroconchia</taxon>
        <taxon>Euheterodonta</taxon>
        <taxon>Imparidentia</taxon>
        <taxon>Neoheterodontei</taxon>
        <taxon>Myida</taxon>
        <taxon>Dreissenoidea</taxon>
        <taxon>Dreissenidae</taxon>
        <taxon>Dreissena</taxon>
    </lineage>
</organism>
<comment type="caution">
    <text evidence="2">The sequence shown here is derived from an EMBL/GenBank/DDBJ whole genome shotgun (WGS) entry which is preliminary data.</text>
</comment>
<evidence type="ECO:0000256" key="1">
    <source>
        <dbReference type="SAM" id="MobiDB-lite"/>
    </source>
</evidence>
<reference evidence="2" key="1">
    <citation type="journal article" date="2019" name="bioRxiv">
        <title>The Genome of the Zebra Mussel, Dreissena polymorpha: A Resource for Invasive Species Research.</title>
        <authorList>
            <person name="McCartney M.A."/>
            <person name="Auch B."/>
            <person name="Kono T."/>
            <person name="Mallez S."/>
            <person name="Zhang Y."/>
            <person name="Obille A."/>
            <person name="Becker A."/>
            <person name="Abrahante J.E."/>
            <person name="Garbe J."/>
            <person name="Badalamenti J.P."/>
            <person name="Herman A."/>
            <person name="Mangelson H."/>
            <person name="Liachko I."/>
            <person name="Sullivan S."/>
            <person name="Sone E.D."/>
            <person name="Koren S."/>
            <person name="Silverstein K.A.T."/>
            <person name="Beckman K.B."/>
            <person name="Gohl D.M."/>
        </authorList>
    </citation>
    <scope>NUCLEOTIDE SEQUENCE</scope>
    <source>
        <strain evidence="2">Duluth1</strain>
        <tissue evidence="2">Whole animal</tissue>
    </source>
</reference>
<evidence type="ECO:0000313" key="3">
    <source>
        <dbReference type="Proteomes" id="UP000828390"/>
    </source>
</evidence>
<dbReference type="AlphaFoldDB" id="A0A9D4LCD0"/>
<feature type="compositionally biased region" description="Polar residues" evidence="1">
    <location>
        <begin position="39"/>
        <end position="48"/>
    </location>
</feature>
<feature type="compositionally biased region" description="Polar residues" evidence="1">
    <location>
        <begin position="84"/>
        <end position="95"/>
    </location>
</feature>
<accession>A0A9D4LCD0</accession>